<comment type="caution">
    <text evidence="1">Lacks conserved residue(s) required for the propagation of feature annotation.</text>
</comment>
<dbReference type="Gene3D" id="3.40.390.10">
    <property type="entry name" value="Collagenase (Catalytic Domain)"/>
    <property type="match status" value="1"/>
</dbReference>
<reference evidence="4" key="1">
    <citation type="submission" date="2022-11" db="UniProtKB">
        <authorList>
            <consortium name="WormBaseParasite"/>
        </authorList>
    </citation>
    <scope>IDENTIFICATION</scope>
</reference>
<dbReference type="PROSITE" id="PS51864">
    <property type="entry name" value="ASTACIN"/>
    <property type="match status" value="1"/>
</dbReference>
<feature type="domain" description="Peptidase M12A" evidence="2">
    <location>
        <begin position="1"/>
        <end position="47"/>
    </location>
</feature>
<evidence type="ECO:0000313" key="3">
    <source>
        <dbReference type="Proteomes" id="UP000887565"/>
    </source>
</evidence>
<name>A0A915K5S3_ROMCU</name>
<dbReference type="GO" id="GO:0004222">
    <property type="term" value="F:metalloendopeptidase activity"/>
    <property type="evidence" value="ECO:0007669"/>
    <property type="project" value="InterPro"/>
</dbReference>
<organism evidence="3 4">
    <name type="scientific">Romanomermis culicivorax</name>
    <name type="common">Nematode worm</name>
    <dbReference type="NCBI Taxonomy" id="13658"/>
    <lineage>
        <taxon>Eukaryota</taxon>
        <taxon>Metazoa</taxon>
        <taxon>Ecdysozoa</taxon>
        <taxon>Nematoda</taxon>
        <taxon>Enoplea</taxon>
        <taxon>Dorylaimia</taxon>
        <taxon>Mermithida</taxon>
        <taxon>Mermithoidea</taxon>
        <taxon>Mermithidae</taxon>
        <taxon>Romanomermis</taxon>
    </lineage>
</organism>
<proteinExistence type="predicted"/>
<dbReference type="InterPro" id="IPR024079">
    <property type="entry name" value="MetalloPept_cat_dom_sf"/>
</dbReference>
<dbReference type="WBParaSite" id="nRc.2.0.1.t33212-RA">
    <property type="protein sequence ID" value="nRc.2.0.1.t33212-RA"/>
    <property type="gene ID" value="nRc.2.0.1.g33212"/>
</dbReference>
<evidence type="ECO:0000259" key="2">
    <source>
        <dbReference type="PROSITE" id="PS51864"/>
    </source>
</evidence>
<evidence type="ECO:0000313" key="4">
    <source>
        <dbReference type="WBParaSite" id="nRc.2.0.1.t33212-RA"/>
    </source>
</evidence>
<evidence type="ECO:0000256" key="1">
    <source>
        <dbReference type="PROSITE-ProRule" id="PRU01211"/>
    </source>
</evidence>
<dbReference type="AlphaFoldDB" id="A0A915K5S3"/>
<dbReference type="GO" id="GO:0006508">
    <property type="term" value="P:proteolysis"/>
    <property type="evidence" value="ECO:0007669"/>
    <property type="project" value="InterPro"/>
</dbReference>
<accession>A0A915K5S3</accession>
<protein>
    <submittedName>
        <fullName evidence="4">Peptidase M12A domain-containing protein</fullName>
    </submittedName>
</protein>
<dbReference type="InterPro" id="IPR001506">
    <property type="entry name" value="Peptidase_M12A"/>
</dbReference>
<dbReference type="Proteomes" id="UP000887565">
    <property type="component" value="Unplaced"/>
</dbReference>
<sequence>MHYGPYDFAVDKRLPTLMSTNQYFDIPINKELSSLDILKINLLYNCTWHLDEYRTMCLDLEPACQEIPVEQCSSSPYIAH</sequence>
<keyword evidence="3" id="KW-1185">Reference proteome</keyword>